<dbReference type="Gene3D" id="1.20.120.1630">
    <property type="match status" value="1"/>
</dbReference>
<feature type="transmembrane region" description="Helical" evidence="5">
    <location>
        <begin position="95"/>
        <end position="122"/>
    </location>
</feature>
<proteinExistence type="predicted"/>
<evidence type="ECO:0000313" key="7">
    <source>
        <dbReference type="Proteomes" id="UP001165413"/>
    </source>
</evidence>
<protein>
    <submittedName>
        <fullName evidence="6">Isoprenylcysteine carboxylmethyltransferase family protein</fullName>
    </submittedName>
</protein>
<dbReference type="InterPro" id="IPR007318">
    <property type="entry name" value="Phopholipid_MeTrfase"/>
</dbReference>
<gene>
    <name evidence="6" type="ORF">NLF92_04790</name>
</gene>
<sequence>MNFLHLKIPPVIVLLFFITLTAAAKLHFATMEHLGIAPLFFAVCTLVAGVTYIMLGVWQFRKARTTVNPLAPEDTSQLVENGIFAKTRNPMYVGFALLLVSWGCFLSTFAMPPCVILFMVYMQYFQIIPEEKILTVKFGDAYLEYMKKAKRWV</sequence>
<evidence type="ECO:0000256" key="3">
    <source>
        <dbReference type="ARBA" id="ARBA00022989"/>
    </source>
</evidence>
<name>A0AA42BKX8_9ALTE</name>
<evidence type="ECO:0000256" key="5">
    <source>
        <dbReference type="SAM" id="Phobius"/>
    </source>
</evidence>
<dbReference type="PANTHER" id="PTHR12714:SF24">
    <property type="entry name" value="SLR1182 PROTEIN"/>
    <property type="match status" value="1"/>
</dbReference>
<evidence type="ECO:0000256" key="4">
    <source>
        <dbReference type="ARBA" id="ARBA00023136"/>
    </source>
</evidence>
<dbReference type="Proteomes" id="UP001165413">
    <property type="component" value="Unassembled WGS sequence"/>
</dbReference>
<comment type="caution">
    <text evidence="6">The sequence shown here is derived from an EMBL/GenBank/DDBJ whole genome shotgun (WGS) entry which is preliminary data.</text>
</comment>
<dbReference type="RefSeq" id="WP_254099423.1">
    <property type="nucleotide sequence ID" value="NZ_JANATA010000006.1"/>
</dbReference>
<evidence type="ECO:0000313" key="6">
    <source>
        <dbReference type="EMBL" id="MCP3428258.1"/>
    </source>
</evidence>
<keyword evidence="4 5" id="KW-0472">Membrane</keyword>
<dbReference type="Pfam" id="PF04191">
    <property type="entry name" value="PEMT"/>
    <property type="match status" value="1"/>
</dbReference>
<accession>A0AA42BKX8</accession>
<dbReference type="PANTHER" id="PTHR12714">
    <property type="entry name" value="PROTEIN-S ISOPRENYLCYSTEINE O-METHYLTRANSFERASE"/>
    <property type="match status" value="1"/>
</dbReference>
<evidence type="ECO:0000256" key="2">
    <source>
        <dbReference type="ARBA" id="ARBA00022692"/>
    </source>
</evidence>
<dbReference type="GO" id="GO:0012505">
    <property type="term" value="C:endomembrane system"/>
    <property type="evidence" value="ECO:0007669"/>
    <property type="project" value="UniProtKB-SubCell"/>
</dbReference>
<organism evidence="6 7">
    <name type="scientific">Opacimonas viscosa</name>
    <dbReference type="NCBI Taxonomy" id="2961944"/>
    <lineage>
        <taxon>Bacteria</taxon>
        <taxon>Pseudomonadati</taxon>
        <taxon>Pseudomonadota</taxon>
        <taxon>Gammaproteobacteria</taxon>
        <taxon>Alteromonadales</taxon>
        <taxon>Alteromonadaceae</taxon>
        <taxon>Opacimonas</taxon>
    </lineage>
</organism>
<feature type="transmembrane region" description="Helical" evidence="5">
    <location>
        <begin position="33"/>
        <end position="55"/>
    </location>
</feature>
<comment type="subcellular location">
    <subcellularLocation>
        <location evidence="1">Endomembrane system</location>
        <topology evidence="1">Multi-pass membrane protein</topology>
    </subcellularLocation>
</comment>
<dbReference type="EMBL" id="JANATA010000006">
    <property type="protein sequence ID" value="MCP3428258.1"/>
    <property type="molecule type" value="Genomic_DNA"/>
</dbReference>
<reference evidence="6" key="1">
    <citation type="submission" date="2022-07" db="EMBL/GenBank/DDBJ databases">
        <title>Characterization of the Novel Bacterium Alteromonas immobilis LMIT006 and Alteromonas gregis LMIT007.</title>
        <authorList>
            <person name="Lin X."/>
        </authorList>
    </citation>
    <scope>NUCLEOTIDE SEQUENCE</scope>
    <source>
        <strain evidence="6">LMIT007</strain>
    </source>
</reference>
<dbReference type="GO" id="GO:0016740">
    <property type="term" value="F:transferase activity"/>
    <property type="evidence" value="ECO:0007669"/>
    <property type="project" value="UniProtKB-ARBA"/>
</dbReference>
<dbReference type="AlphaFoldDB" id="A0AA42BKX8"/>
<keyword evidence="7" id="KW-1185">Reference proteome</keyword>
<keyword evidence="3 5" id="KW-1133">Transmembrane helix</keyword>
<keyword evidence="2 5" id="KW-0812">Transmembrane</keyword>
<evidence type="ECO:0000256" key="1">
    <source>
        <dbReference type="ARBA" id="ARBA00004127"/>
    </source>
</evidence>